<dbReference type="Proteomes" id="UP001549207">
    <property type="component" value="Unassembled WGS sequence"/>
</dbReference>
<reference evidence="1" key="1">
    <citation type="submission" date="2024-06" db="EMBL/GenBank/DDBJ databases">
        <title>Genomic Encyclopedia of Type Strains, Phase IV (KMG-IV): sequencing the most valuable type-strain genomes for metagenomic binning, comparative biology and taxonomic classification.</title>
        <authorList>
            <person name="Goeker M."/>
        </authorList>
    </citation>
    <scope>NUCLEOTIDE SEQUENCE</scope>
    <source>
        <strain evidence="1">SJCon</strain>
    </source>
</reference>
<organism evidence="1 2">
    <name type="scientific">Arthrobacter nitrophenolicus</name>
    <dbReference type="NCBI Taxonomy" id="683150"/>
    <lineage>
        <taxon>Bacteria</taxon>
        <taxon>Bacillati</taxon>
        <taxon>Actinomycetota</taxon>
        <taxon>Actinomycetes</taxon>
        <taxon>Micrococcales</taxon>
        <taxon>Micrococcaceae</taxon>
        <taxon>Arthrobacter</taxon>
    </lineage>
</organism>
<proteinExistence type="predicted"/>
<accession>A0ACC6THN1</accession>
<evidence type="ECO:0000313" key="1">
    <source>
        <dbReference type="EMBL" id="MET3773224.1"/>
    </source>
</evidence>
<gene>
    <name evidence="1" type="ORF">ABIC98_002884</name>
</gene>
<name>A0ACC6THN1_9MICC</name>
<keyword evidence="2" id="KW-1185">Reference proteome</keyword>
<protein>
    <submittedName>
        <fullName evidence="1">Amino acid transporter</fullName>
    </submittedName>
</protein>
<sequence length="280" mass="28823">MSANGAGGLAGAQPFFNDTSSFATVSGGAAIAAYSFLGFDAVTTLTEETINPRRTVPRAIMLVALIGGGIFVAVSYVTQLVHPGGVFEDSASAASSIALQIGGQLFGALFLAGLVVAQFASGLAAQASASRLLYAMGRDSVLPKAVFGKLSEEFHTPVANLLITGIVGLIAIFLDVATSTSFINFGAFTAFTLVNASVVFHYVRQRRAGQQLNPVSYVVVPVIGAIICAYLLSQLDSNAITLGVSWLVLGVLVLALITRGFKASPPEMTATEKATVEAAA</sequence>
<dbReference type="EMBL" id="JBEPNJ010000012">
    <property type="protein sequence ID" value="MET3773224.1"/>
    <property type="molecule type" value="Genomic_DNA"/>
</dbReference>
<comment type="caution">
    <text evidence="1">The sequence shown here is derived from an EMBL/GenBank/DDBJ whole genome shotgun (WGS) entry which is preliminary data.</text>
</comment>
<evidence type="ECO:0000313" key="2">
    <source>
        <dbReference type="Proteomes" id="UP001549207"/>
    </source>
</evidence>